<dbReference type="Proteomes" id="UP000249819">
    <property type="component" value="Unassembled WGS sequence"/>
</dbReference>
<dbReference type="AlphaFoldDB" id="A0A327VLC3"/>
<gene>
    <name evidence="2" type="ORF">CLV59_111146</name>
</gene>
<name>A0A327VLC3_9BACT</name>
<keyword evidence="2" id="KW-0645">Protease</keyword>
<accession>A0A327VLC3</accession>
<dbReference type="EMBL" id="QLMA01000011">
    <property type="protein sequence ID" value="RAJ74027.1"/>
    <property type="molecule type" value="Genomic_DNA"/>
</dbReference>
<sequence>MTNLNQDSRIDTTEVRATTFTVRQQLIKVLGYIILFLFLYVVLVFTAIGLAASCIAGGVMLMHYYGTVLSAIPGIALIILGCSILYFLAKFLLHRNQSVNPYRTQIDLKDHPGLLAFLQQLVRETHVRFPKKIFVVPDMNTALFYNASFFHLFWPVRKNLEIGLGLVNSVNISEFRMLLAHEFGHFSGGSRQLGSYIYSTNKMLHQMLYENENWNDLAHHRHSGSIPGFFIHITCSIIHSIQLLLRRAYRLIHRAYQQVSQEIALRADDIAVHAAGTAAALSAIRRADIGSYCMDHCMHKMPELYEAKLRFRNIYKVQRNLIGYYTMQNYASLDNEGLPIVAGSYNKIHLRSRVQLRTDWAVHPTTDARVQRFRQAAVVKEQTQNSAWQLFSSAEALQEQVTARVYDILTLEACECSWISANDYIHDLEKRHRIFEFPKAFNNYYDNRAFTNTDITLLRPMSAGELSEISFGTLYHPDVVLRMRTYYRDYQDTETLQAIALQQLQTPQFEFDGKRYRANKAERLAQRLQVQVENEQQWLAANDILACRYHYTQALTLDPGMAQEMVDGYQTILNHQRDAIRLSDLVIRVIHSISIVFSNSGYTLETAYPFFEALSDDAREFQKLLLHIIAHPFIKNNLPEDISEKIEHFRQHDCDFLREGIPDYNSIKDLHDISNSLMEYLNNCIILKKKTYLELIVQIDHKYTINN</sequence>
<feature type="transmembrane region" description="Helical" evidence="1">
    <location>
        <begin position="71"/>
        <end position="93"/>
    </location>
</feature>
<dbReference type="CDD" id="cd07328">
    <property type="entry name" value="M48_Ste24p_like"/>
    <property type="match status" value="1"/>
</dbReference>
<evidence type="ECO:0000256" key="1">
    <source>
        <dbReference type="SAM" id="Phobius"/>
    </source>
</evidence>
<dbReference type="OrthoDB" id="9789270at2"/>
<organism evidence="2 3">
    <name type="scientific">Chitinophaga dinghuensis</name>
    <dbReference type="NCBI Taxonomy" id="1539050"/>
    <lineage>
        <taxon>Bacteria</taxon>
        <taxon>Pseudomonadati</taxon>
        <taxon>Bacteroidota</taxon>
        <taxon>Chitinophagia</taxon>
        <taxon>Chitinophagales</taxon>
        <taxon>Chitinophagaceae</taxon>
        <taxon>Chitinophaga</taxon>
    </lineage>
</organism>
<keyword evidence="1" id="KW-0472">Membrane</keyword>
<keyword evidence="1" id="KW-0812">Transmembrane</keyword>
<keyword evidence="2" id="KW-0378">Hydrolase</keyword>
<feature type="transmembrane region" description="Helical" evidence="1">
    <location>
        <begin position="32"/>
        <end position="65"/>
    </location>
</feature>
<protein>
    <submittedName>
        <fullName evidence="2">Zn-dependent protease with chaperone function</fullName>
    </submittedName>
</protein>
<evidence type="ECO:0000313" key="3">
    <source>
        <dbReference type="Proteomes" id="UP000249819"/>
    </source>
</evidence>
<keyword evidence="3" id="KW-1185">Reference proteome</keyword>
<keyword evidence="1" id="KW-1133">Transmembrane helix</keyword>
<comment type="caution">
    <text evidence="2">The sequence shown here is derived from an EMBL/GenBank/DDBJ whole genome shotgun (WGS) entry which is preliminary data.</text>
</comment>
<dbReference type="GO" id="GO:0006508">
    <property type="term" value="P:proteolysis"/>
    <property type="evidence" value="ECO:0007669"/>
    <property type="project" value="UniProtKB-KW"/>
</dbReference>
<proteinExistence type="predicted"/>
<dbReference type="RefSeq" id="WP_111595251.1">
    <property type="nucleotide sequence ID" value="NZ_QLMA01000011.1"/>
</dbReference>
<reference evidence="2 3" key="1">
    <citation type="submission" date="2018-06" db="EMBL/GenBank/DDBJ databases">
        <title>Genomic Encyclopedia of Archaeal and Bacterial Type Strains, Phase II (KMG-II): from individual species to whole genera.</title>
        <authorList>
            <person name="Goeker M."/>
        </authorList>
    </citation>
    <scope>NUCLEOTIDE SEQUENCE [LARGE SCALE GENOMIC DNA]</scope>
    <source>
        <strain evidence="2 3">DSM 29821</strain>
    </source>
</reference>
<feature type="transmembrane region" description="Helical" evidence="1">
    <location>
        <begin position="133"/>
        <end position="154"/>
    </location>
</feature>
<evidence type="ECO:0000313" key="2">
    <source>
        <dbReference type="EMBL" id="RAJ74027.1"/>
    </source>
</evidence>
<dbReference type="GO" id="GO:0008233">
    <property type="term" value="F:peptidase activity"/>
    <property type="evidence" value="ECO:0007669"/>
    <property type="project" value="UniProtKB-KW"/>
</dbReference>